<protein>
    <recommendedName>
        <fullName evidence="6">Golgi apparatus membrane protein TVP23 homolog</fullName>
    </recommendedName>
</protein>
<dbReference type="PANTHER" id="PTHR13019">
    <property type="entry name" value="GOLGI APPARATUS MEMBRANE PROTEIN TVP23"/>
    <property type="match status" value="1"/>
</dbReference>
<reference evidence="7 8" key="1">
    <citation type="journal article" date="2006" name="Nature">
        <title>Global trends of whole-genome duplications revealed by the ciliate Paramecium tetraurelia.</title>
        <authorList>
            <consortium name="Genoscope"/>
            <person name="Aury J.-M."/>
            <person name="Jaillon O."/>
            <person name="Duret L."/>
            <person name="Noel B."/>
            <person name="Jubin C."/>
            <person name="Porcel B.M."/>
            <person name="Segurens B."/>
            <person name="Daubin V."/>
            <person name="Anthouard V."/>
            <person name="Aiach N."/>
            <person name="Arnaiz O."/>
            <person name="Billaut A."/>
            <person name="Beisson J."/>
            <person name="Blanc I."/>
            <person name="Bouhouche K."/>
            <person name="Camara F."/>
            <person name="Duharcourt S."/>
            <person name="Guigo R."/>
            <person name="Gogendeau D."/>
            <person name="Katinka M."/>
            <person name="Keller A.-M."/>
            <person name="Kissmehl R."/>
            <person name="Klotz C."/>
            <person name="Koll F."/>
            <person name="Le Moue A."/>
            <person name="Lepere C."/>
            <person name="Malinsky S."/>
            <person name="Nowacki M."/>
            <person name="Nowak J.K."/>
            <person name="Plattner H."/>
            <person name="Poulain J."/>
            <person name="Ruiz F."/>
            <person name="Serrano V."/>
            <person name="Zagulski M."/>
            <person name="Dessen P."/>
            <person name="Betermier M."/>
            <person name="Weissenbach J."/>
            <person name="Scarpelli C."/>
            <person name="Schachter V."/>
            <person name="Sperling L."/>
            <person name="Meyer E."/>
            <person name="Cohen J."/>
            <person name="Wincker P."/>
        </authorList>
    </citation>
    <scope>NUCLEOTIDE SEQUENCE [LARGE SCALE GENOMIC DNA]</scope>
    <source>
        <strain evidence="7 8">Stock d4-2</strain>
    </source>
</reference>
<feature type="transmembrane region" description="Helical" evidence="6">
    <location>
        <begin position="106"/>
        <end position="125"/>
    </location>
</feature>
<dbReference type="EMBL" id="CT868474">
    <property type="protein sequence ID" value="CAK83589.1"/>
    <property type="molecule type" value="Genomic_DNA"/>
</dbReference>
<dbReference type="KEGG" id="ptm:GSPATT00017919001"/>
<sequence length="144" mass="17232">MLHFQIYYSDTLYFTPQYQRLYETIIVLDSIDFWIIKAIRKQLNQENQSDYVGGLIDFGNESWVFETSSQQKGEVQMIHSRIYWFAQLFMFLMLVGMFIINASWLQISALLGMFFPTAFNGYNLYAFNLCNKLRDPNQRNHSYR</sequence>
<keyword evidence="4 6" id="KW-1133">Transmembrane helix</keyword>
<proteinExistence type="inferred from homology"/>
<gene>
    <name evidence="7" type="ORF">GSPATT00017919001</name>
</gene>
<evidence type="ECO:0000256" key="3">
    <source>
        <dbReference type="ARBA" id="ARBA00022692"/>
    </source>
</evidence>
<dbReference type="GeneID" id="5036771"/>
<keyword evidence="5 6" id="KW-0472">Membrane</keyword>
<dbReference type="PANTHER" id="PTHR13019:SF7">
    <property type="entry name" value="GOLGI APPARATUS MEMBRANE PROTEIN TVP23"/>
    <property type="match status" value="1"/>
</dbReference>
<dbReference type="Pfam" id="PF05832">
    <property type="entry name" value="DUF846"/>
    <property type="match status" value="1"/>
</dbReference>
<dbReference type="Proteomes" id="UP000000600">
    <property type="component" value="Unassembled WGS sequence"/>
</dbReference>
<evidence type="ECO:0000256" key="1">
    <source>
        <dbReference type="ARBA" id="ARBA00004141"/>
    </source>
</evidence>
<evidence type="ECO:0000256" key="5">
    <source>
        <dbReference type="ARBA" id="ARBA00023136"/>
    </source>
</evidence>
<comment type="subcellular location">
    <subcellularLocation>
        <location evidence="1 6">Membrane</location>
        <topology evidence="1 6">Multi-pass membrane protein</topology>
    </subcellularLocation>
</comment>
<feature type="transmembrane region" description="Helical" evidence="6">
    <location>
        <begin position="82"/>
        <end position="100"/>
    </location>
</feature>
<dbReference type="GO" id="GO:0016192">
    <property type="term" value="P:vesicle-mediated transport"/>
    <property type="evidence" value="ECO:0000318"/>
    <property type="project" value="GO_Central"/>
</dbReference>
<evidence type="ECO:0000256" key="6">
    <source>
        <dbReference type="RuleBase" id="RU361206"/>
    </source>
</evidence>
<evidence type="ECO:0000313" key="7">
    <source>
        <dbReference type="EMBL" id="CAK83589.1"/>
    </source>
</evidence>
<dbReference type="InterPro" id="IPR008564">
    <property type="entry name" value="TVP23-like"/>
</dbReference>
<accession>A0DKM2</accession>
<comment type="similarity">
    <text evidence="2 6">Belongs to the TVP23 family.</text>
</comment>
<evidence type="ECO:0000256" key="4">
    <source>
        <dbReference type="ARBA" id="ARBA00022989"/>
    </source>
</evidence>
<evidence type="ECO:0000313" key="8">
    <source>
        <dbReference type="Proteomes" id="UP000000600"/>
    </source>
</evidence>
<dbReference type="GO" id="GO:0009306">
    <property type="term" value="P:protein secretion"/>
    <property type="evidence" value="ECO:0000318"/>
    <property type="project" value="GO_Central"/>
</dbReference>
<dbReference type="GO" id="GO:0000139">
    <property type="term" value="C:Golgi membrane"/>
    <property type="evidence" value="ECO:0000318"/>
    <property type="project" value="GO_Central"/>
</dbReference>
<dbReference type="AlphaFoldDB" id="A0DKM2"/>
<keyword evidence="8" id="KW-1185">Reference proteome</keyword>
<dbReference type="InParanoid" id="A0DKM2"/>
<organism evidence="7 8">
    <name type="scientific">Paramecium tetraurelia</name>
    <dbReference type="NCBI Taxonomy" id="5888"/>
    <lineage>
        <taxon>Eukaryota</taxon>
        <taxon>Sar</taxon>
        <taxon>Alveolata</taxon>
        <taxon>Ciliophora</taxon>
        <taxon>Intramacronucleata</taxon>
        <taxon>Oligohymenophorea</taxon>
        <taxon>Peniculida</taxon>
        <taxon>Parameciidae</taxon>
        <taxon>Paramecium</taxon>
    </lineage>
</organism>
<evidence type="ECO:0000256" key="2">
    <source>
        <dbReference type="ARBA" id="ARBA00005467"/>
    </source>
</evidence>
<name>A0DKM2_PARTE</name>
<dbReference type="HOGENOM" id="CLU_1800209_0_0_1"/>
<dbReference type="RefSeq" id="XP_001450986.1">
    <property type="nucleotide sequence ID" value="XM_001450949.1"/>
</dbReference>
<keyword evidence="3 6" id="KW-0812">Transmembrane</keyword>